<evidence type="ECO:0000256" key="2">
    <source>
        <dbReference type="ARBA" id="ARBA00004167"/>
    </source>
</evidence>
<dbReference type="HOGENOM" id="CLU_2241047_0_0_1"/>
<evidence type="ECO:0000313" key="14">
    <source>
        <dbReference type="Proteomes" id="UP000007015"/>
    </source>
</evidence>
<dbReference type="Gramene" id="BGIOSGA005208-TA">
    <property type="protein sequence ID" value="BGIOSGA005208-PA"/>
    <property type="gene ID" value="BGIOSGA005208"/>
</dbReference>
<keyword evidence="5" id="KW-0812">Transmembrane</keyword>
<evidence type="ECO:0000256" key="9">
    <source>
        <dbReference type="ARBA" id="ARBA00023004"/>
    </source>
</evidence>
<keyword evidence="9" id="KW-0408">Iron</keyword>
<accession>A2WZ97</accession>
<dbReference type="InterPro" id="IPR052306">
    <property type="entry name" value="CYP450_71D"/>
</dbReference>
<dbReference type="GO" id="GO:0020037">
    <property type="term" value="F:heme binding"/>
    <property type="evidence" value="ECO:0007669"/>
    <property type="project" value="InterPro"/>
</dbReference>
<dbReference type="Gene3D" id="1.10.630.10">
    <property type="entry name" value="Cytochrome P450"/>
    <property type="match status" value="1"/>
</dbReference>
<dbReference type="PANTHER" id="PTHR47953:SF19">
    <property type="entry name" value="OS06G0641600 PROTEIN"/>
    <property type="match status" value="1"/>
</dbReference>
<evidence type="ECO:0000256" key="7">
    <source>
        <dbReference type="ARBA" id="ARBA00022989"/>
    </source>
</evidence>
<feature type="region of interest" description="Disordered" evidence="12">
    <location>
        <begin position="1"/>
        <end position="28"/>
    </location>
</feature>
<dbReference type="GO" id="GO:0016705">
    <property type="term" value="F:oxidoreductase activity, acting on paired donors, with incorporation or reduction of molecular oxygen"/>
    <property type="evidence" value="ECO:0007669"/>
    <property type="project" value="InterPro"/>
</dbReference>
<feature type="compositionally biased region" description="Basic and acidic residues" evidence="12">
    <location>
        <begin position="1"/>
        <end position="16"/>
    </location>
</feature>
<evidence type="ECO:0000256" key="3">
    <source>
        <dbReference type="ARBA" id="ARBA00010617"/>
    </source>
</evidence>
<proteinExistence type="inferred from homology"/>
<dbReference type="EMBL" id="CM000126">
    <property type="protein sequence ID" value="EAY77293.1"/>
    <property type="molecule type" value="Genomic_DNA"/>
</dbReference>
<gene>
    <name evidence="13" type="ORF">OsI_05270</name>
</gene>
<comment type="subcellular location">
    <subcellularLocation>
        <location evidence="2">Membrane</location>
        <topology evidence="2">Single-pass membrane protein</topology>
    </subcellularLocation>
</comment>
<dbReference type="AlphaFoldDB" id="A2WZ97"/>
<dbReference type="Proteomes" id="UP000007015">
    <property type="component" value="Chromosome 1"/>
</dbReference>
<evidence type="ECO:0000256" key="4">
    <source>
        <dbReference type="ARBA" id="ARBA00022617"/>
    </source>
</evidence>
<dbReference type="GO" id="GO:0005506">
    <property type="term" value="F:iron ion binding"/>
    <property type="evidence" value="ECO:0007669"/>
    <property type="project" value="InterPro"/>
</dbReference>
<keyword evidence="14" id="KW-1185">Reference proteome</keyword>
<dbReference type="InterPro" id="IPR036396">
    <property type="entry name" value="Cyt_P450_sf"/>
</dbReference>
<dbReference type="GO" id="GO:0004497">
    <property type="term" value="F:monooxygenase activity"/>
    <property type="evidence" value="ECO:0007669"/>
    <property type="project" value="UniProtKB-KW"/>
</dbReference>
<reference evidence="13 14" key="1">
    <citation type="journal article" date="2005" name="PLoS Biol.">
        <title>The genomes of Oryza sativa: a history of duplications.</title>
        <authorList>
            <person name="Yu J."/>
            <person name="Wang J."/>
            <person name="Lin W."/>
            <person name="Li S."/>
            <person name="Li H."/>
            <person name="Zhou J."/>
            <person name="Ni P."/>
            <person name="Dong W."/>
            <person name="Hu S."/>
            <person name="Zeng C."/>
            <person name="Zhang J."/>
            <person name="Zhang Y."/>
            <person name="Li R."/>
            <person name="Xu Z."/>
            <person name="Li S."/>
            <person name="Li X."/>
            <person name="Zheng H."/>
            <person name="Cong L."/>
            <person name="Lin L."/>
            <person name="Yin J."/>
            <person name="Geng J."/>
            <person name="Li G."/>
            <person name="Shi J."/>
            <person name="Liu J."/>
            <person name="Lv H."/>
            <person name="Li J."/>
            <person name="Wang J."/>
            <person name="Deng Y."/>
            <person name="Ran L."/>
            <person name="Shi X."/>
            <person name="Wang X."/>
            <person name="Wu Q."/>
            <person name="Li C."/>
            <person name="Ren X."/>
            <person name="Wang J."/>
            <person name="Wang X."/>
            <person name="Li D."/>
            <person name="Liu D."/>
            <person name="Zhang X."/>
            <person name="Ji Z."/>
            <person name="Zhao W."/>
            <person name="Sun Y."/>
            <person name="Zhang Z."/>
            <person name="Bao J."/>
            <person name="Han Y."/>
            <person name="Dong L."/>
            <person name="Ji J."/>
            <person name="Chen P."/>
            <person name="Wu S."/>
            <person name="Liu J."/>
            <person name="Xiao Y."/>
            <person name="Bu D."/>
            <person name="Tan J."/>
            <person name="Yang L."/>
            <person name="Ye C."/>
            <person name="Zhang J."/>
            <person name="Xu J."/>
            <person name="Zhou Y."/>
            <person name="Yu Y."/>
            <person name="Zhang B."/>
            <person name="Zhuang S."/>
            <person name="Wei H."/>
            <person name="Liu B."/>
            <person name="Lei M."/>
            <person name="Yu H."/>
            <person name="Li Y."/>
            <person name="Xu H."/>
            <person name="Wei S."/>
            <person name="He X."/>
            <person name="Fang L."/>
            <person name="Zhang Z."/>
            <person name="Zhang Y."/>
            <person name="Huang X."/>
            <person name="Su Z."/>
            <person name="Tong W."/>
            <person name="Li J."/>
            <person name="Tong Z."/>
            <person name="Li S."/>
            <person name="Ye J."/>
            <person name="Wang L."/>
            <person name="Fang L."/>
            <person name="Lei T."/>
            <person name="Chen C."/>
            <person name="Chen H."/>
            <person name="Xu Z."/>
            <person name="Li H."/>
            <person name="Huang H."/>
            <person name="Zhang F."/>
            <person name="Xu H."/>
            <person name="Li N."/>
            <person name="Zhao C."/>
            <person name="Li S."/>
            <person name="Dong L."/>
            <person name="Huang Y."/>
            <person name="Li L."/>
            <person name="Xi Y."/>
            <person name="Qi Q."/>
            <person name="Li W."/>
            <person name="Zhang B."/>
            <person name="Hu W."/>
            <person name="Zhang Y."/>
            <person name="Tian X."/>
            <person name="Jiao Y."/>
            <person name="Liang X."/>
            <person name="Jin J."/>
            <person name="Gao L."/>
            <person name="Zheng W."/>
            <person name="Hao B."/>
            <person name="Liu S."/>
            <person name="Wang W."/>
            <person name="Yuan L."/>
            <person name="Cao M."/>
            <person name="McDermott J."/>
            <person name="Samudrala R."/>
            <person name="Wang J."/>
            <person name="Wong G.K."/>
            <person name="Yang H."/>
        </authorList>
    </citation>
    <scope>NUCLEOTIDE SEQUENCE [LARGE SCALE GENOMIC DNA]</scope>
    <source>
        <strain evidence="14">cv. 93-11</strain>
    </source>
</reference>
<name>A2WZ97_ORYSI</name>
<comment type="similarity">
    <text evidence="3">Belongs to the cytochrome P450 family.</text>
</comment>
<keyword evidence="6" id="KW-0479">Metal-binding</keyword>
<dbReference type="SUPFAM" id="SSF48264">
    <property type="entry name" value="Cytochrome P450"/>
    <property type="match status" value="1"/>
</dbReference>
<evidence type="ECO:0000256" key="10">
    <source>
        <dbReference type="ARBA" id="ARBA00023033"/>
    </source>
</evidence>
<evidence type="ECO:0000313" key="13">
    <source>
        <dbReference type="EMBL" id="EAY77293.1"/>
    </source>
</evidence>
<dbReference type="STRING" id="39946.A2WZ97"/>
<evidence type="ECO:0000256" key="6">
    <source>
        <dbReference type="ARBA" id="ARBA00022723"/>
    </source>
</evidence>
<evidence type="ECO:0000256" key="8">
    <source>
        <dbReference type="ARBA" id="ARBA00023002"/>
    </source>
</evidence>
<protein>
    <submittedName>
        <fullName evidence="13">Uncharacterized protein</fullName>
    </submittedName>
</protein>
<keyword evidence="4" id="KW-0349">Heme</keyword>
<evidence type="ECO:0000256" key="5">
    <source>
        <dbReference type="ARBA" id="ARBA00022692"/>
    </source>
</evidence>
<keyword evidence="7" id="KW-1133">Transmembrane helix</keyword>
<keyword evidence="10" id="KW-0503">Monooxygenase</keyword>
<comment type="cofactor">
    <cofactor evidence="1">
        <name>heme</name>
        <dbReference type="ChEBI" id="CHEBI:30413"/>
    </cofactor>
</comment>
<dbReference type="PANTHER" id="PTHR47953">
    <property type="entry name" value="OS08G0105600 PROTEIN"/>
    <property type="match status" value="1"/>
</dbReference>
<evidence type="ECO:0000256" key="1">
    <source>
        <dbReference type="ARBA" id="ARBA00001971"/>
    </source>
</evidence>
<organism evidence="13 14">
    <name type="scientific">Oryza sativa subsp. indica</name>
    <name type="common">Rice</name>
    <dbReference type="NCBI Taxonomy" id="39946"/>
    <lineage>
        <taxon>Eukaryota</taxon>
        <taxon>Viridiplantae</taxon>
        <taxon>Streptophyta</taxon>
        <taxon>Embryophyta</taxon>
        <taxon>Tracheophyta</taxon>
        <taxon>Spermatophyta</taxon>
        <taxon>Magnoliopsida</taxon>
        <taxon>Liliopsida</taxon>
        <taxon>Poales</taxon>
        <taxon>Poaceae</taxon>
        <taxon>BOP clade</taxon>
        <taxon>Oryzoideae</taxon>
        <taxon>Oryzeae</taxon>
        <taxon>Oryzinae</taxon>
        <taxon>Oryza</taxon>
        <taxon>Oryza sativa</taxon>
    </lineage>
</organism>
<dbReference type="GO" id="GO:0016020">
    <property type="term" value="C:membrane"/>
    <property type="evidence" value="ECO:0007669"/>
    <property type="project" value="UniProtKB-SubCell"/>
</dbReference>
<keyword evidence="8" id="KW-0560">Oxidoreductase</keyword>
<evidence type="ECO:0000256" key="11">
    <source>
        <dbReference type="ARBA" id="ARBA00023136"/>
    </source>
</evidence>
<keyword evidence="11" id="KW-0472">Membrane</keyword>
<evidence type="ECO:0000256" key="12">
    <source>
        <dbReference type="SAM" id="MobiDB-lite"/>
    </source>
</evidence>
<sequence>MVQDHLKAMEERREEVADGVVDDGDGDGADRDEELLSILLRFQRDGGFGRRMFPDFIFAQFNIEIALANLLYHFDWELPCSENRMELDMTESAGLTASRLTDLFG</sequence>